<accession>A0A3G8JG88</accession>
<organism evidence="2 3">
    <name type="scientific">Gordonia insulae</name>
    <dbReference type="NCBI Taxonomy" id="2420509"/>
    <lineage>
        <taxon>Bacteria</taxon>
        <taxon>Bacillati</taxon>
        <taxon>Actinomycetota</taxon>
        <taxon>Actinomycetes</taxon>
        <taxon>Mycobacteriales</taxon>
        <taxon>Gordoniaceae</taxon>
        <taxon>Gordonia</taxon>
    </lineage>
</organism>
<evidence type="ECO:0000313" key="3">
    <source>
        <dbReference type="Proteomes" id="UP000271469"/>
    </source>
</evidence>
<dbReference type="Pfam" id="PF14530">
    <property type="entry name" value="DUF4439"/>
    <property type="match status" value="1"/>
</dbReference>
<dbReference type="OrthoDB" id="5192349at2"/>
<dbReference type="KEGG" id="gom:D7316_00666"/>
<dbReference type="Gene3D" id="1.20.1260.10">
    <property type="match status" value="1"/>
</dbReference>
<keyword evidence="3" id="KW-1185">Reference proteome</keyword>
<proteinExistence type="predicted"/>
<evidence type="ECO:0000313" key="2">
    <source>
        <dbReference type="EMBL" id="AZG44086.1"/>
    </source>
</evidence>
<dbReference type="InterPro" id="IPR012347">
    <property type="entry name" value="Ferritin-like"/>
</dbReference>
<dbReference type="EMBL" id="CP033972">
    <property type="protein sequence ID" value="AZG44086.1"/>
    <property type="molecule type" value="Genomic_DNA"/>
</dbReference>
<protein>
    <recommendedName>
        <fullName evidence="1">DUF4439 domain-containing protein</fullName>
    </recommendedName>
</protein>
<dbReference type="AlphaFoldDB" id="A0A3G8JG88"/>
<dbReference type="CDD" id="cd00657">
    <property type="entry name" value="Ferritin_like"/>
    <property type="match status" value="1"/>
</dbReference>
<dbReference type="InterPro" id="IPR029447">
    <property type="entry name" value="DUF4439"/>
</dbReference>
<feature type="domain" description="DUF4439" evidence="1">
    <location>
        <begin position="7"/>
        <end position="143"/>
    </location>
</feature>
<gene>
    <name evidence="2" type="ORF">D7316_00666</name>
</gene>
<dbReference type="SUPFAM" id="SSF47240">
    <property type="entry name" value="Ferritin-like"/>
    <property type="match status" value="1"/>
</dbReference>
<dbReference type="Proteomes" id="UP000271469">
    <property type="component" value="Chromosome"/>
</dbReference>
<sequence>MTATTDALAAAIDAENAAIFTYGVATAYVSAARRVTVAEYIAAHRVRRDSLVAALTAAGGTVPQQAAGYTLPVTVDDSVSAVRALLAAEVDCTVAYRALLEKGSDTAARRQGLDGLTESTVRAANWRVALRDSPVTVAFPGTPA</sequence>
<dbReference type="RefSeq" id="WP_124707021.1">
    <property type="nucleotide sequence ID" value="NZ_CP033972.1"/>
</dbReference>
<name>A0A3G8JG88_9ACTN</name>
<reference evidence="2 3" key="1">
    <citation type="submission" date="2018-11" db="EMBL/GenBank/DDBJ databases">
        <title>Gordonia insulae sp. nov., isolated from an island soil.</title>
        <authorList>
            <person name="Kim Y.S."/>
            <person name="Kim S.B."/>
        </authorList>
    </citation>
    <scope>NUCLEOTIDE SEQUENCE [LARGE SCALE GENOMIC DNA]</scope>
    <source>
        <strain evidence="2 3">MMS17-SY073</strain>
    </source>
</reference>
<dbReference type="InterPro" id="IPR009078">
    <property type="entry name" value="Ferritin-like_SF"/>
</dbReference>
<evidence type="ECO:0000259" key="1">
    <source>
        <dbReference type="Pfam" id="PF14530"/>
    </source>
</evidence>